<evidence type="ECO:0000313" key="2">
    <source>
        <dbReference type="Proteomes" id="UP000282957"/>
    </source>
</evidence>
<comment type="caution">
    <text evidence="1">The sequence shown here is derived from an EMBL/GenBank/DDBJ whole genome shotgun (WGS) entry which is preliminary data.</text>
</comment>
<gene>
    <name evidence="1" type="ORF">EOD42_25640</name>
</gene>
<evidence type="ECO:0000313" key="1">
    <source>
        <dbReference type="EMBL" id="RVT89044.1"/>
    </source>
</evidence>
<sequence length="43" mass="4397">GAALLPLLATVLLMNARYLLYGAAMYPWLGGAPPAVGGRWPGG</sequence>
<dbReference type="EMBL" id="SACL01000037">
    <property type="protein sequence ID" value="RVT89044.1"/>
    <property type="molecule type" value="Genomic_DNA"/>
</dbReference>
<feature type="non-terminal residue" evidence="1">
    <location>
        <position position="1"/>
    </location>
</feature>
<organism evidence="1 2">
    <name type="scientific">Rhodovarius crocodyli</name>
    <dbReference type="NCBI Taxonomy" id="1979269"/>
    <lineage>
        <taxon>Bacteria</taxon>
        <taxon>Pseudomonadati</taxon>
        <taxon>Pseudomonadota</taxon>
        <taxon>Alphaproteobacteria</taxon>
        <taxon>Acetobacterales</taxon>
        <taxon>Roseomonadaceae</taxon>
        <taxon>Rhodovarius</taxon>
    </lineage>
</organism>
<proteinExistence type="predicted"/>
<reference evidence="1 2" key="1">
    <citation type="submission" date="2019-01" db="EMBL/GenBank/DDBJ databases">
        <authorList>
            <person name="Chen W.-M."/>
        </authorList>
    </citation>
    <scope>NUCLEOTIDE SEQUENCE [LARGE SCALE GENOMIC DNA]</scope>
    <source>
        <strain evidence="1 2">CCP-6</strain>
    </source>
</reference>
<dbReference type="AlphaFoldDB" id="A0A437LUH0"/>
<name>A0A437LUH0_9PROT</name>
<protein>
    <submittedName>
        <fullName evidence="1">Uncharacterized protein</fullName>
    </submittedName>
</protein>
<keyword evidence="2" id="KW-1185">Reference proteome</keyword>
<dbReference type="Proteomes" id="UP000282957">
    <property type="component" value="Unassembled WGS sequence"/>
</dbReference>
<accession>A0A437LUH0</accession>